<dbReference type="Proteomes" id="UP001152795">
    <property type="component" value="Unassembled WGS sequence"/>
</dbReference>
<name>A0A6S7KKZ0_PARCT</name>
<feature type="compositionally biased region" description="Polar residues" evidence="1">
    <location>
        <begin position="215"/>
        <end position="235"/>
    </location>
</feature>
<evidence type="ECO:0000256" key="1">
    <source>
        <dbReference type="SAM" id="MobiDB-lite"/>
    </source>
</evidence>
<reference evidence="2" key="1">
    <citation type="submission" date="2020-04" db="EMBL/GenBank/DDBJ databases">
        <authorList>
            <person name="Alioto T."/>
            <person name="Alioto T."/>
            <person name="Gomez Garrido J."/>
        </authorList>
    </citation>
    <scope>NUCLEOTIDE SEQUENCE</scope>
    <source>
        <strain evidence="2">A484AB</strain>
    </source>
</reference>
<sequence length="454" mass="49145">MPPKKADERVLFDKFENLNERLDSLVKTAESKSETGCQPTTAKILATAIQRLYKEHEESYNDWVLSTSISEEKFLSTKKTFNRLAMKCDNILVNLQIAAGSVDLVEVTTKTDKPRLPKIEFRPFESGKGNPKLWFEQLEVVLKTMAVSSQDQKFALCGRSGEGKRKWHPSKRVDGCRLISPSSPIVAPVNPVPSSPQLPKPLSSLVTPSVRASCDPSTHPSSLVTPSSRASSHPSVTPPSHAPQAMPSSPSIHQVTPPSQTPQATPSSLNPIVDPSSVVSVTAPEGFLSPFQAGKFMVDSGSPVTIVPVLDVSQPSVDSGLRDASGNTIRTYGKRLVNVPIDGRIVPFQALCCNVVRPILGRDFFKGPGKDLLLDLSQDKIVNRINGYRGSSIASNDNDSVCALAGNSLNPLAIPFRTTSSLEAARKEAKRLVQTFVETQGPDDGFSPSLFRAH</sequence>
<keyword evidence="3" id="KW-1185">Reference proteome</keyword>
<feature type="compositionally biased region" description="Pro residues" evidence="1">
    <location>
        <begin position="190"/>
        <end position="199"/>
    </location>
</feature>
<organism evidence="2 3">
    <name type="scientific">Paramuricea clavata</name>
    <name type="common">Red gorgonian</name>
    <name type="synonym">Violescent sea-whip</name>
    <dbReference type="NCBI Taxonomy" id="317549"/>
    <lineage>
        <taxon>Eukaryota</taxon>
        <taxon>Metazoa</taxon>
        <taxon>Cnidaria</taxon>
        <taxon>Anthozoa</taxon>
        <taxon>Octocorallia</taxon>
        <taxon>Malacalcyonacea</taxon>
        <taxon>Plexauridae</taxon>
        <taxon>Paramuricea</taxon>
    </lineage>
</organism>
<evidence type="ECO:0000313" key="3">
    <source>
        <dbReference type="Proteomes" id="UP001152795"/>
    </source>
</evidence>
<accession>A0A6S7KKZ0</accession>
<dbReference type="SUPFAM" id="SSF50630">
    <property type="entry name" value="Acid proteases"/>
    <property type="match status" value="1"/>
</dbReference>
<dbReference type="EMBL" id="CACRXK020031449">
    <property type="protein sequence ID" value="CAB4043071.1"/>
    <property type="molecule type" value="Genomic_DNA"/>
</dbReference>
<feature type="region of interest" description="Disordered" evidence="1">
    <location>
        <begin position="188"/>
        <end position="271"/>
    </location>
</feature>
<gene>
    <name evidence="2" type="ORF">PACLA_8A063180</name>
</gene>
<dbReference type="AlphaFoldDB" id="A0A6S7KKZ0"/>
<comment type="caution">
    <text evidence="2">The sequence shown here is derived from an EMBL/GenBank/DDBJ whole genome shotgun (WGS) entry which is preliminary data.</text>
</comment>
<protein>
    <submittedName>
        <fullName evidence="2">Uncharacterized protein</fullName>
    </submittedName>
</protein>
<feature type="compositionally biased region" description="Low complexity" evidence="1">
    <location>
        <begin position="254"/>
        <end position="268"/>
    </location>
</feature>
<proteinExistence type="predicted"/>
<dbReference type="InterPro" id="IPR021109">
    <property type="entry name" value="Peptidase_aspartic_dom_sf"/>
</dbReference>
<evidence type="ECO:0000313" key="2">
    <source>
        <dbReference type="EMBL" id="CAB4043071.1"/>
    </source>
</evidence>